<evidence type="ECO:0000313" key="17">
    <source>
        <dbReference type="EMBL" id="TNN12018.1"/>
    </source>
</evidence>
<feature type="binding site" evidence="12">
    <location>
        <position position="460"/>
    </location>
    <ligand>
        <name>Zn(2+)</name>
        <dbReference type="ChEBI" id="CHEBI:29105"/>
        <label>2</label>
    </ligand>
</feature>
<dbReference type="Gene3D" id="3.30.40.10">
    <property type="entry name" value="Zinc/RING finger domain, C3HC4 (zinc finger)"/>
    <property type="match status" value="1"/>
</dbReference>
<keyword evidence="18" id="KW-1185">Reference proteome</keyword>
<dbReference type="GO" id="GO:0008270">
    <property type="term" value="F:zinc ion binding"/>
    <property type="evidence" value="ECO:0007669"/>
    <property type="project" value="UniProtKB-KW"/>
</dbReference>
<feature type="domain" description="PHD-type" evidence="16">
    <location>
        <begin position="439"/>
        <end position="488"/>
    </location>
</feature>
<comment type="caution">
    <text evidence="17">The sequence shown here is derived from an EMBL/GenBank/DDBJ whole genome shotgun (WGS) entry which is preliminary data.</text>
</comment>
<dbReference type="STRING" id="6182.A0A4Z2D6F6"/>
<feature type="site" description="Histone H3K4me3 binding" evidence="11">
    <location>
        <position position="452"/>
    </location>
</feature>
<evidence type="ECO:0000256" key="13">
    <source>
        <dbReference type="PROSITE-ProRule" id="PRU00146"/>
    </source>
</evidence>
<evidence type="ECO:0000256" key="4">
    <source>
        <dbReference type="ARBA" id="ARBA00022723"/>
    </source>
</evidence>
<feature type="site" description="Histone H3K4me3 binding" evidence="11">
    <location>
        <position position="464"/>
    </location>
</feature>
<feature type="region of interest" description="Disordered" evidence="15">
    <location>
        <begin position="328"/>
        <end position="365"/>
    </location>
</feature>
<evidence type="ECO:0000256" key="14">
    <source>
        <dbReference type="RuleBase" id="RU361213"/>
    </source>
</evidence>
<dbReference type="Proteomes" id="UP000311919">
    <property type="component" value="Unassembled WGS sequence"/>
</dbReference>
<evidence type="ECO:0000256" key="7">
    <source>
        <dbReference type="ARBA" id="ARBA00022853"/>
    </source>
</evidence>
<evidence type="ECO:0000256" key="2">
    <source>
        <dbReference type="ARBA" id="ARBA00010210"/>
    </source>
</evidence>
<dbReference type="PANTHER" id="PTHR10333:SF103">
    <property type="entry name" value="INHIBITOR OF GROWTH PROTEIN 3"/>
    <property type="match status" value="1"/>
</dbReference>
<feature type="site" description="Histone H3K4me3 binding" evidence="11">
    <location>
        <position position="456"/>
    </location>
</feature>
<feature type="binding site" evidence="12">
    <location>
        <position position="455"/>
    </location>
    <ligand>
        <name>Zn(2+)</name>
        <dbReference type="ChEBI" id="CHEBI:29105"/>
        <label>2</label>
    </ligand>
</feature>
<dbReference type="SMART" id="SM01408">
    <property type="entry name" value="ING"/>
    <property type="match status" value="1"/>
</dbReference>
<feature type="compositionally biased region" description="Polar residues" evidence="15">
    <location>
        <begin position="339"/>
        <end position="354"/>
    </location>
</feature>
<keyword evidence="9" id="KW-0804">Transcription</keyword>
<dbReference type="Gene3D" id="6.10.140.1740">
    <property type="match status" value="1"/>
</dbReference>
<keyword evidence="7 14" id="KW-0156">Chromatin regulator</keyword>
<comment type="subunit">
    <text evidence="14">Component of an histone acetyltransferase complex. Interacts with H3K4me3 and to a lesser extent with H3K4me2.</text>
</comment>
<gene>
    <name evidence="17" type="ORF">EWB00_004129</name>
</gene>
<dbReference type="InterPro" id="IPR013083">
    <property type="entry name" value="Znf_RING/FYVE/PHD"/>
</dbReference>
<dbReference type="GO" id="GO:0006325">
    <property type="term" value="P:chromatin organization"/>
    <property type="evidence" value="ECO:0007669"/>
    <property type="project" value="UniProtKB-KW"/>
</dbReference>
<feature type="site" description="Histone H3K4me3 binding" evidence="11">
    <location>
        <position position="441"/>
    </location>
</feature>
<evidence type="ECO:0000256" key="15">
    <source>
        <dbReference type="SAM" id="MobiDB-lite"/>
    </source>
</evidence>
<accession>A0A4Z2D6F6</accession>
<dbReference type="CDD" id="cd15505">
    <property type="entry name" value="PHD_ING"/>
    <property type="match status" value="1"/>
</dbReference>
<dbReference type="OrthoDB" id="5411773at2759"/>
<dbReference type="InterPro" id="IPR019787">
    <property type="entry name" value="Znf_PHD-finger"/>
</dbReference>
<dbReference type="InterPro" id="IPR011011">
    <property type="entry name" value="Znf_FYVE_PHD"/>
</dbReference>
<evidence type="ECO:0000256" key="9">
    <source>
        <dbReference type="ARBA" id="ARBA00023163"/>
    </source>
</evidence>
<comment type="domain">
    <text evidence="14">The PHD-type zinc finger mediates the binding to H3K4me3.</text>
</comment>
<dbReference type="SMART" id="SM00249">
    <property type="entry name" value="PHD"/>
    <property type="match status" value="1"/>
</dbReference>
<keyword evidence="4 12" id="KW-0479">Metal-binding</keyword>
<evidence type="ECO:0000256" key="6">
    <source>
        <dbReference type="ARBA" id="ARBA00022833"/>
    </source>
</evidence>
<dbReference type="InterPro" id="IPR028651">
    <property type="entry name" value="ING_fam"/>
</dbReference>
<dbReference type="InterPro" id="IPR001965">
    <property type="entry name" value="Znf_PHD"/>
</dbReference>
<evidence type="ECO:0000256" key="5">
    <source>
        <dbReference type="ARBA" id="ARBA00022771"/>
    </source>
</evidence>
<feature type="binding site" evidence="12">
    <location>
        <position position="469"/>
    </location>
    <ligand>
        <name>Zn(2+)</name>
        <dbReference type="ChEBI" id="CHEBI:29105"/>
        <label>1</label>
    </ligand>
</feature>
<dbReference type="PROSITE" id="PS01359">
    <property type="entry name" value="ZF_PHD_1"/>
    <property type="match status" value="1"/>
</dbReference>
<keyword evidence="8" id="KW-0805">Transcription regulation</keyword>
<comment type="function">
    <text evidence="14">Component of an histone acetyltransferase complex.</text>
</comment>
<keyword evidence="6 12" id="KW-0862">Zinc</keyword>
<dbReference type="PANTHER" id="PTHR10333">
    <property type="entry name" value="INHIBITOR OF GROWTH PROTEIN"/>
    <property type="match status" value="1"/>
</dbReference>
<dbReference type="PROSITE" id="PS50016">
    <property type="entry name" value="ZF_PHD_2"/>
    <property type="match status" value="1"/>
</dbReference>
<keyword evidence="3" id="KW-0341">Growth regulation</keyword>
<dbReference type="GO" id="GO:0005634">
    <property type="term" value="C:nucleus"/>
    <property type="evidence" value="ECO:0007669"/>
    <property type="project" value="UniProtKB-SubCell"/>
</dbReference>
<protein>
    <recommendedName>
        <fullName evidence="14">Inhibitor of growth protein</fullName>
    </recommendedName>
</protein>
<name>A0A4Z2D6F6_SCHJA</name>
<keyword evidence="10 14" id="KW-0539">Nucleus</keyword>
<evidence type="ECO:0000259" key="16">
    <source>
        <dbReference type="PROSITE" id="PS50016"/>
    </source>
</evidence>
<sequence>MLYFEDFMEAIENMPSELNESLTNVRQLDLQAQNILDSLSETIQAFFENCRLGRLLEYEKNTQILNITREYERALVYCKDKREIVENIYSTYRKLMRKLDVELEKFRLELEADNSGVTEQIEKRVQNVLGKALATTSKSERRRQRLRFQQSGHCKTSFSVRRRLVGPAFRAALKSACMRPAHMGGVQTLKSTNFSLDGDQTSFNNSSLISTSVCHAPETGFHRKNAIHADGLSPLKPIDENSLSLDHHSSDSSYDRTFDTINLQAGGVTKFEEDTANVHNSGAGFLSMKNNSSLPQEMPLDAKTHAGMHDPITKSANSSSHLFYDEIESNPTDREKLNLTPTTGSAESQMTEDMNSPGWPSLTQSFSNVREKRRYPRRFDRIGLTCDFVADELGKLDESPGSGIHSTLDHGFDEQTYEFSGNTKSENPVDQPDDDEDYKRYCVCRDVSYGDMIACDAPDCPFEWFHYACVNLTVAPKGRWFCPTCSKSLNTKKNIKKTSSRKQ</sequence>
<evidence type="ECO:0000256" key="8">
    <source>
        <dbReference type="ARBA" id="ARBA00023015"/>
    </source>
</evidence>
<evidence type="ECO:0000256" key="1">
    <source>
        <dbReference type="ARBA" id="ARBA00004123"/>
    </source>
</evidence>
<dbReference type="CDD" id="cd16858">
    <property type="entry name" value="ING_ING3_Yng2p"/>
    <property type="match status" value="1"/>
</dbReference>
<evidence type="ECO:0000313" key="18">
    <source>
        <dbReference type="Proteomes" id="UP000311919"/>
    </source>
</evidence>
<feature type="binding site" evidence="12">
    <location>
        <position position="485"/>
    </location>
    <ligand>
        <name>Zn(2+)</name>
        <dbReference type="ChEBI" id="CHEBI:29105"/>
        <label>2</label>
    </ligand>
</feature>
<feature type="binding site" evidence="12">
    <location>
        <position position="482"/>
    </location>
    <ligand>
        <name>Zn(2+)</name>
        <dbReference type="ChEBI" id="CHEBI:29105"/>
        <label>2</label>
    </ligand>
</feature>
<dbReference type="InterPro" id="IPR024610">
    <property type="entry name" value="ING_N_histone-binding"/>
</dbReference>
<dbReference type="AlphaFoldDB" id="A0A4Z2D6F6"/>
<dbReference type="Pfam" id="PF12998">
    <property type="entry name" value="ING"/>
    <property type="match status" value="1"/>
</dbReference>
<evidence type="ECO:0000256" key="12">
    <source>
        <dbReference type="PIRSR" id="PIRSR628651-51"/>
    </source>
</evidence>
<evidence type="ECO:0000256" key="11">
    <source>
        <dbReference type="PIRSR" id="PIRSR628651-50"/>
    </source>
</evidence>
<comment type="subcellular location">
    <subcellularLocation>
        <location evidence="1 14">Nucleus</location>
    </subcellularLocation>
</comment>
<feature type="binding site" evidence="12">
    <location>
        <position position="444"/>
    </location>
    <ligand>
        <name>Zn(2+)</name>
        <dbReference type="ChEBI" id="CHEBI:29105"/>
        <label>1</label>
    </ligand>
</feature>
<feature type="binding site" evidence="12">
    <location>
        <position position="442"/>
    </location>
    <ligand>
        <name>Zn(2+)</name>
        <dbReference type="ChEBI" id="CHEBI:29105"/>
        <label>1</label>
    </ligand>
</feature>
<dbReference type="EMBL" id="SKCS01000273">
    <property type="protein sequence ID" value="TNN12018.1"/>
    <property type="molecule type" value="Genomic_DNA"/>
</dbReference>
<proteinExistence type="inferred from homology"/>
<comment type="similarity">
    <text evidence="2 14">Belongs to the ING family.</text>
</comment>
<evidence type="ECO:0000256" key="10">
    <source>
        <dbReference type="ARBA" id="ARBA00023242"/>
    </source>
</evidence>
<feature type="binding site" evidence="12">
    <location>
        <position position="466"/>
    </location>
    <ligand>
        <name>Zn(2+)</name>
        <dbReference type="ChEBI" id="CHEBI:29105"/>
        <label>1</label>
    </ligand>
</feature>
<dbReference type="SUPFAM" id="SSF57903">
    <property type="entry name" value="FYVE/PHD zinc finger"/>
    <property type="match status" value="1"/>
</dbReference>
<dbReference type="InterPro" id="IPR019786">
    <property type="entry name" value="Zinc_finger_PHD-type_CS"/>
</dbReference>
<evidence type="ECO:0000256" key="3">
    <source>
        <dbReference type="ARBA" id="ARBA00022604"/>
    </source>
</evidence>
<reference evidence="17 18" key="1">
    <citation type="submission" date="2019-03" db="EMBL/GenBank/DDBJ databases">
        <title>An improved genome assembly of the fluke Schistosoma japonicum.</title>
        <authorList>
            <person name="Hu W."/>
            <person name="Luo F."/>
            <person name="Yin M."/>
            <person name="Mo X."/>
            <person name="Sun C."/>
            <person name="Wu Q."/>
            <person name="Zhu B."/>
            <person name="Xiang M."/>
            <person name="Wang J."/>
            <person name="Wang Y."/>
            <person name="Zhang T."/>
            <person name="Xu B."/>
            <person name="Zheng H."/>
            <person name="Feng Z."/>
        </authorList>
    </citation>
    <scope>NUCLEOTIDE SEQUENCE [LARGE SCALE GENOMIC DNA]</scope>
    <source>
        <strain evidence="17">HuSjv2</strain>
        <tissue evidence="17">Worms</tissue>
    </source>
</reference>
<keyword evidence="5 13" id="KW-0863">Zinc-finger</keyword>
<organism evidence="17 18">
    <name type="scientific">Schistosoma japonicum</name>
    <name type="common">Blood fluke</name>
    <dbReference type="NCBI Taxonomy" id="6182"/>
    <lineage>
        <taxon>Eukaryota</taxon>
        <taxon>Metazoa</taxon>
        <taxon>Spiralia</taxon>
        <taxon>Lophotrochozoa</taxon>
        <taxon>Platyhelminthes</taxon>
        <taxon>Trematoda</taxon>
        <taxon>Digenea</taxon>
        <taxon>Strigeidida</taxon>
        <taxon>Schistosomatoidea</taxon>
        <taxon>Schistosomatidae</taxon>
        <taxon>Schistosoma</taxon>
    </lineage>
</organism>